<organism evidence="6 7">
    <name type="scientific">Gloeobacter kilaueensis (strain ATCC BAA-2537 / CCAP 1431/1 / ULC 316 / JS1)</name>
    <dbReference type="NCBI Taxonomy" id="1183438"/>
    <lineage>
        <taxon>Bacteria</taxon>
        <taxon>Bacillati</taxon>
        <taxon>Cyanobacteriota</taxon>
        <taxon>Cyanophyceae</taxon>
        <taxon>Gloeobacterales</taxon>
        <taxon>Gloeobacteraceae</taxon>
        <taxon>Gloeobacter</taxon>
    </lineage>
</organism>
<dbReference type="SFLD" id="SFLDG01072">
    <property type="entry name" value="dehydrogenase_like"/>
    <property type="match status" value="1"/>
</dbReference>
<dbReference type="GO" id="GO:0046872">
    <property type="term" value="F:metal ion binding"/>
    <property type="evidence" value="ECO:0007669"/>
    <property type="project" value="UniProtKB-KW"/>
</dbReference>
<dbReference type="HOGENOM" id="CLU_009273_10_2_3"/>
<keyword evidence="7" id="KW-1185">Reference proteome</keyword>
<dbReference type="AlphaFoldDB" id="U5QNK7"/>
<dbReference type="PANTHER" id="PTHR43273">
    <property type="entry name" value="ANAEROBIC SULFATASE-MATURATING ENZYME HOMOLOG ASLB-RELATED"/>
    <property type="match status" value="1"/>
</dbReference>
<keyword evidence="4" id="KW-0411">Iron-sulfur</keyword>
<keyword evidence="1" id="KW-0949">S-adenosyl-L-methionine</keyword>
<dbReference type="SFLD" id="SFLDG01386">
    <property type="entry name" value="main_SPASM_domain-containing"/>
    <property type="match status" value="1"/>
</dbReference>
<dbReference type="SFLD" id="SFLDS00029">
    <property type="entry name" value="Radical_SAM"/>
    <property type="match status" value="1"/>
</dbReference>
<dbReference type="PANTHER" id="PTHR43273:SF8">
    <property type="entry name" value="RADICAL SAM DOMAIN PROTEIN"/>
    <property type="match status" value="1"/>
</dbReference>
<dbReference type="GO" id="GO:0016491">
    <property type="term" value="F:oxidoreductase activity"/>
    <property type="evidence" value="ECO:0007669"/>
    <property type="project" value="InterPro"/>
</dbReference>
<dbReference type="eggNOG" id="COG0641">
    <property type="taxonomic scope" value="Bacteria"/>
</dbReference>
<dbReference type="InterPro" id="IPR007197">
    <property type="entry name" value="rSAM"/>
</dbReference>
<protein>
    <submittedName>
        <fullName evidence="6">Radical SAM domain-containing protein</fullName>
    </submittedName>
</protein>
<sequence length="391" mass="44260">MTVGEQALEHNCSLPIRNFVFKVASRCNLACGYCYMYRKGDDSYRDQPFFMDPRVVRAAANRIGEHLDKHGCSDRDREIWISIHGGEPLLYGKERIEDFVSIVREVLIDARFSILTNGSLLDKDWLTHLRMLNVHVGVSLDGPKNHHDLARPYPSGVGSHESAERAVKLMMSTPEGQAQFSGTLSVLDPALPAEELYAYFRKELRLFDFDILLPDHHHCDPPIAGDPPVYGQYLTQLFDLWMEEGNPQVRIGFFEDLLGIMMGKVIPHAFWGLQPLPVVVVETDGGLEPPDYFKSCAPGITKTRFNVLRNTIDCVMQNPIVDMILKPRQNLSQTCRNCVWLDQCGGGLLSHRYSLQGEFRNPSVYCADLIYLMEHVYEVLCSSASFAALFD</sequence>
<dbReference type="EMBL" id="CP003587">
    <property type="protein sequence ID" value="AGY60572.1"/>
    <property type="molecule type" value="Genomic_DNA"/>
</dbReference>
<dbReference type="InterPro" id="IPR023867">
    <property type="entry name" value="Sulphatase_maturase_rSAM"/>
</dbReference>
<keyword evidence="2" id="KW-0479">Metal-binding</keyword>
<evidence type="ECO:0000256" key="3">
    <source>
        <dbReference type="ARBA" id="ARBA00023004"/>
    </source>
</evidence>
<dbReference type="InterPro" id="IPR058240">
    <property type="entry name" value="rSAM_sf"/>
</dbReference>
<feature type="domain" description="Radical SAM core" evidence="5">
    <location>
        <begin position="24"/>
        <end position="168"/>
    </location>
</feature>
<dbReference type="Proteomes" id="UP000017396">
    <property type="component" value="Chromosome"/>
</dbReference>
<accession>U5QNK7</accession>
<keyword evidence="3" id="KW-0408">Iron</keyword>
<evidence type="ECO:0000313" key="6">
    <source>
        <dbReference type="EMBL" id="AGY60572.1"/>
    </source>
</evidence>
<dbReference type="STRING" id="1183438.GKIL_4326"/>
<dbReference type="OrthoDB" id="9808591at2"/>
<evidence type="ECO:0000256" key="2">
    <source>
        <dbReference type="ARBA" id="ARBA00022723"/>
    </source>
</evidence>
<dbReference type="InterPro" id="IPR013785">
    <property type="entry name" value="Aldolase_TIM"/>
</dbReference>
<dbReference type="SUPFAM" id="SSF102114">
    <property type="entry name" value="Radical SAM enzymes"/>
    <property type="match status" value="1"/>
</dbReference>
<dbReference type="Pfam" id="PF04055">
    <property type="entry name" value="Radical_SAM"/>
    <property type="match status" value="1"/>
</dbReference>
<dbReference type="Gene3D" id="3.20.20.70">
    <property type="entry name" value="Aldolase class I"/>
    <property type="match status" value="1"/>
</dbReference>
<dbReference type="KEGG" id="glj:GKIL_4326"/>
<proteinExistence type="predicted"/>
<dbReference type="SFLD" id="SFLDG01067">
    <property type="entry name" value="SPASM/twitch_domain_containing"/>
    <property type="match status" value="1"/>
</dbReference>
<gene>
    <name evidence="6" type="ORF">GKIL_4326</name>
</gene>
<evidence type="ECO:0000256" key="4">
    <source>
        <dbReference type="ARBA" id="ARBA00023014"/>
    </source>
</evidence>
<evidence type="ECO:0000259" key="5">
    <source>
        <dbReference type="Pfam" id="PF04055"/>
    </source>
</evidence>
<evidence type="ECO:0000313" key="7">
    <source>
        <dbReference type="Proteomes" id="UP000017396"/>
    </source>
</evidence>
<dbReference type="GO" id="GO:0051536">
    <property type="term" value="F:iron-sulfur cluster binding"/>
    <property type="evidence" value="ECO:0007669"/>
    <property type="project" value="UniProtKB-KW"/>
</dbReference>
<reference evidence="6 7" key="1">
    <citation type="journal article" date="2013" name="PLoS ONE">
        <title>Cultivation and Complete Genome Sequencing of Gloeobacter kilaueensis sp. nov., from a Lava Cave in Kilauea Caldera, Hawai'i.</title>
        <authorList>
            <person name="Saw J.H."/>
            <person name="Schatz M."/>
            <person name="Brown M.V."/>
            <person name="Kunkel D.D."/>
            <person name="Foster J.S."/>
            <person name="Shick H."/>
            <person name="Christensen S."/>
            <person name="Hou S."/>
            <person name="Wan X."/>
            <person name="Donachie S.P."/>
        </authorList>
    </citation>
    <scope>NUCLEOTIDE SEQUENCE [LARGE SCALE GENOMIC DNA]</scope>
    <source>
        <strain evidence="7">JS</strain>
    </source>
</reference>
<dbReference type="CDD" id="cd01335">
    <property type="entry name" value="Radical_SAM"/>
    <property type="match status" value="1"/>
</dbReference>
<evidence type="ECO:0000256" key="1">
    <source>
        <dbReference type="ARBA" id="ARBA00022691"/>
    </source>
</evidence>
<name>U5QNK7_GLOK1</name>